<evidence type="ECO:0000259" key="2">
    <source>
        <dbReference type="Pfam" id="PF08327"/>
    </source>
</evidence>
<organism evidence="3 4">
    <name type="scientific">Rhizobium oryziradicis</name>
    <dbReference type="NCBI Taxonomy" id="1867956"/>
    <lineage>
        <taxon>Bacteria</taxon>
        <taxon>Pseudomonadati</taxon>
        <taxon>Pseudomonadota</taxon>
        <taxon>Alphaproteobacteria</taxon>
        <taxon>Hyphomicrobiales</taxon>
        <taxon>Rhizobiaceae</taxon>
        <taxon>Rhizobium/Agrobacterium group</taxon>
        <taxon>Rhizobium</taxon>
    </lineage>
</organism>
<accession>A0A1Q8ZR45</accession>
<comment type="caution">
    <text evidence="3">The sequence shown here is derived from an EMBL/GenBank/DDBJ whole genome shotgun (WGS) entry which is preliminary data.</text>
</comment>
<dbReference type="STRING" id="1867956.BJF95_07665"/>
<dbReference type="SUPFAM" id="SSF55961">
    <property type="entry name" value="Bet v1-like"/>
    <property type="match status" value="1"/>
</dbReference>
<dbReference type="OrthoDB" id="9805228at2"/>
<comment type="similarity">
    <text evidence="1">Belongs to the AHA1 family.</text>
</comment>
<dbReference type="AlphaFoldDB" id="A0A1Q8ZR45"/>
<dbReference type="EMBL" id="MKIM01000027">
    <property type="protein sequence ID" value="OLP44402.1"/>
    <property type="molecule type" value="Genomic_DNA"/>
</dbReference>
<keyword evidence="4" id="KW-1185">Reference proteome</keyword>
<protein>
    <submittedName>
        <fullName evidence="3">ATPase</fullName>
    </submittedName>
</protein>
<dbReference type="Pfam" id="PF08327">
    <property type="entry name" value="AHSA1"/>
    <property type="match status" value="1"/>
</dbReference>
<evidence type="ECO:0000256" key="1">
    <source>
        <dbReference type="ARBA" id="ARBA00006817"/>
    </source>
</evidence>
<dbReference type="InterPro" id="IPR023393">
    <property type="entry name" value="START-like_dom_sf"/>
</dbReference>
<dbReference type="RefSeq" id="WP_075639912.1">
    <property type="nucleotide sequence ID" value="NZ_MKIM01000027.1"/>
</dbReference>
<name>A0A1Q8ZR45_9HYPH</name>
<reference evidence="3 4" key="1">
    <citation type="submission" date="2016-09" db="EMBL/GenBank/DDBJ databases">
        <title>Rhizobium oryziradicis sp. nov., isolated from the root of rice.</title>
        <authorList>
            <person name="Zhao J."/>
            <person name="Zhang X."/>
        </authorList>
    </citation>
    <scope>NUCLEOTIDE SEQUENCE [LARGE SCALE GENOMIC DNA]</scope>
    <source>
        <strain evidence="3 4">N19</strain>
    </source>
</reference>
<evidence type="ECO:0000313" key="4">
    <source>
        <dbReference type="Proteomes" id="UP000186894"/>
    </source>
</evidence>
<dbReference type="Gene3D" id="3.30.530.20">
    <property type="match status" value="1"/>
</dbReference>
<sequence>MTDSDEIEIINERLFAVDRQTLFDSFADPKKLCDWWGPDGFTNTIHVFNLTPGGEWKITMTASNGTDFVNHSTFLEVEAPKRISFIHHEPIHVYRMEMAFGEEAGGTRLIWRMFFKSCEENQMLKTFIAAANEQNFDRLERLLGIH</sequence>
<proteinExistence type="inferred from homology"/>
<dbReference type="Proteomes" id="UP000186894">
    <property type="component" value="Unassembled WGS sequence"/>
</dbReference>
<gene>
    <name evidence="3" type="ORF">BJF95_07665</name>
</gene>
<dbReference type="InterPro" id="IPR013538">
    <property type="entry name" value="ASHA1/2-like_C"/>
</dbReference>
<evidence type="ECO:0000313" key="3">
    <source>
        <dbReference type="EMBL" id="OLP44402.1"/>
    </source>
</evidence>
<feature type="domain" description="Activator of Hsp90 ATPase homologue 1/2-like C-terminal" evidence="2">
    <location>
        <begin position="18"/>
        <end position="144"/>
    </location>
</feature>